<dbReference type="PANTHER" id="PTHR46905:SF21">
    <property type="entry name" value="RING-TYPE E3 UBIQUITIN TRANSFERASE"/>
    <property type="match status" value="1"/>
</dbReference>
<keyword evidence="4" id="KW-0808">Transferase</keyword>
<dbReference type="Pfam" id="PF13639">
    <property type="entry name" value="zf-RING_2"/>
    <property type="match status" value="1"/>
</dbReference>
<keyword evidence="9 14" id="KW-1133">Transmembrane helix</keyword>
<dbReference type="InterPro" id="IPR001841">
    <property type="entry name" value="Znf_RING"/>
</dbReference>
<dbReference type="PANTHER" id="PTHR46905">
    <property type="entry name" value="RING-H2 FINGER PROTEIN ATL78"/>
    <property type="match status" value="1"/>
</dbReference>
<evidence type="ECO:0000256" key="9">
    <source>
        <dbReference type="ARBA" id="ARBA00022989"/>
    </source>
</evidence>
<keyword evidence="7" id="KW-0833">Ubl conjugation pathway</keyword>
<feature type="transmembrane region" description="Helical" evidence="14">
    <location>
        <begin position="36"/>
        <end position="57"/>
    </location>
</feature>
<evidence type="ECO:0000256" key="5">
    <source>
        <dbReference type="ARBA" id="ARBA00022692"/>
    </source>
</evidence>
<dbReference type="AlphaFoldDB" id="A0A6A2Z176"/>
<keyword evidence="8" id="KW-0862">Zinc</keyword>
<evidence type="ECO:0000313" key="17">
    <source>
        <dbReference type="Proteomes" id="UP000436088"/>
    </source>
</evidence>
<evidence type="ECO:0000256" key="12">
    <source>
        <dbReference type="PROSITE-ProRule" id="PRU00175"/>
    </source>
</evidence>
<keyword evidence="10 14" id="KW-0472">Membrane</keyword>
<comment type="similarity">
    <text evidence="11">Belongs to the RING-type zinc finger family. ATL subfamily.</text>
</comment>
<evidence type="ECO:0000256" key="11">
    <source>
        <dbReference type="ARBA" id="ARBA00024209"/>
    </source>
</evidence>
<dbReference type="Proteomes" id="UP000436088">
    <property type="component" value="Unassembled WGS sequence"/>
</dbReference>
<evidence type="ECO:0000256" key="2">
    <source>
        <dbReference type="ARBA" id="ARBA00004167"/>
    </source>
</evidence>
<dbReference type="EMBL" id="VEPZ02001229">
    <property type="protein sequence ID" value="KAE8685658.1"/>
    <property type="molecule type" value="Genomic_DNA"/>
</dbReference>
<keyword evidence="6" id="KW-0479">Metal-binding</keyword>
<protein>
    <recommendedName>
        <fullName evidence="3">RING-type E3 ubiquitin transferase</fullName>
        <ecNumber evidence="3">2.3.2.27</ecNumber>
    </recommendedName>
</protein>
<comment type="subcellular location">
    <subcellularLocation>
        <location evidence="2">Membrane</location>
        <topology evidence="2">Single-pass membrane protein</topology>
    </subcellularLocation>
</comment>
<sequence>MQRRRLLGPEVSPPPLKHGNETRDLHISDTNFDTNMVFILAVFLCALIFALVLNSIARWARGCGRRFAPDTRERPLSVTTGLKKLDLERIPVAVLGSDSNFNSTECSICLGEFEDGEKVRVLPECKHGFHVRCIDTWLVSHSSCPNCRHSLLEHCILENAETSPEDPAGQLSEDGIGEQQLDSGAVVVQEGI</sequence>
<dbReference type="SUPFAM" id="SSF57850">
    <property type="entry name" value="RING/U-box"/>
    <property type="match status" value="1"/>
</dbReference>
<organism evidence="16 17">
    <name type="scientific">Hibiscus syriacus</name>
    <name type="common">Rose of Sharon</name>
    <dbReference type="NCBI Taxonomy" id="106335"/>
    <lineage>
        <taxon>Eukaryota</taxon>
        <taxon>Viridiplantae</taxon>
        <taxon>Streptophyta</taxon>
        <taxon>Embryophyta</taxon>
        <taxon>Tracheophyta</taxon>
        <taxon>Spermatophyta</taxon>
        <taxon>Magnoliopsida</taxon>
        <taxon>eudicotyledons</taxon>
        <taxon>Gunneridae</taxon>
        <taxon>Pentapetalae</taxon>
        <taxon>rosids</taxon>
        <taxon>malvids</taxon>
        <taxon>Malvales</taxon>
        <taxon>Malvaceae</taxon>
        <taxon>Malvoideae</taxon>
        <taxon>Hibiscus</taxon>
    </lineage>
</organism>
<keyword evidence="17" id="KW-1185">Reference proteome</keyword>
<accession>A0A6A2Z176</accession>
<dbReference type="PROSITE" id="PS50089">
    <property type="entry name" value="ZF_RING_2"/>
    <property type="match status" value="1"/>
</dbReference>
<evidence type="ECO:0000256" key="10">
    <source>
        <dbReference type="ARBA" id="ARBA00023136"/>
    </source>
</evidence>
<comment type="caution">
    <text evidence="16">The sequence shown here is derived from an EMBL/GenBank/DDBJ whole genome shotgun (WGS) entry which is preliminary data.</text>
</comment>
<comment type="catalytic activity">
    <reaction evidence="1">
        <text>S-ubiquitinyl-[E2 ubiquitin-conjugating enzyme]-L-cysteine + [acceptor protein]-L-lysine = [E2 ubiquitin-conjugating enzyme]-L-cysteine + N(6)-ubiquitinyl-[acceptor protein]-L-lysine.</text>
        <dbReference type="EC" id="2.3.2.27"/>
    </reaction>
</comment>
<evidence type="ECO:0000256" key="14">
    <source>
        <dbReference type="SAM" id="Phobius"/>
    </source>
</evidence>
<gene>
    <name evidence="16" type="ORF">F3Y22_tig00111095pilonHSYRG00485</name>
</gene>
<feature type="region of interest" description="Disordered" evidence="13">
    <location>
        <begin position="1"/>
        <end position="23"/>
    </location>
</feature>
<dbReference type="GO" id="GO:0016567">
    <property type="term" value="P:protein ubiquitination"/>
    <property type="evidence" value="ECO:0007669"/>
    <property type="project" value="InterPro"/>
</dbReference>
<dbReference type="Gene3D" id="3.30.40.10">
    <property type="entry name" value="Zinc/RING finger domain, C3HC4 (zinc finger)"/>
    <property type="match status" value="1"/>
</dbReference>
<proteinExistence type="inferred from homology"/>
<evidence type="ECO:0000256" key="3">
    <source>
        <dbReference type="ARBA" id="ARBA00012483"/>
    </source>
</evidence>
<dbReference type="InterPro" id="IPR013083">
    <property type="entry name" value="Znf_RING/FYVE/PHD"/>
</dbReference>
<name>A0A6A2Z176_HIBSY</name>
<evidence type="ECO:0000313" key="16">
    <source>
        <dbReference type="EMBL" id="KAE8685658.1"/>
    </source>
</evidence>
<feature type="domain" description="RING-type" evidence="15">
    <location>
        <begin position="106"/>
        <end position="148"/>
    </location>
</feature>
<dbReference type="GO" id="GO:0061630">
    <property type="term" value="F:ubiquitin protein ligase activity"/>
    <property type="evidence" value="ECO:0007669"/>
    <property type="project" value="UniProtKB-EC"/>
</dbReference>
<dbReference type="SMART" id="SM00184">
    <property type="entry name" value="RING"/>
    <property type="match status" value="1"/>
</dbReference>
<evidence type="ECO:0000256" key="7">
    <source>
        <dbReference type="ARBA" id="ARBA00022786"/>
    </source>
</evidence>
<keyword evidence="12" id="KW-0863">Zinc-finger</keyword>
<evidence type="ECO:0000256" key="4">
    <source>
        <dbReference type="ARBA" id="ARBA00022679"/>
    </source>
</evidence>
<reference evidence="16" key="1">
    <citation type="submission" date="2019-09" db="EMBL/GenBank/DDBJ databases">
        <title>Draft genome information of white flower Hibiscus syriacus.</title>
        <authorList>
            <person name="Kim Y.-M."/>
        </authorList>
    </citation>
    <scope>NUCLEOTIDE SEQUENCE [LARGE SCALE GENOMIC DNA]</scope>
    <source>
        <strain evidence="16">YM2019G1</strain>
    </source>
</reference>
<dbReference type="EC" id="2.3.2.27" evidence="3"/>
<evidence type="ECO:0000259" key="15">
    <source>
        <dbReference type="PROSITE" id="PS50089"/>
    </source>
</evidence>
<dbReference type="InterPro" id="IPR044602">
    <property type="entry name" value="ATL10/ATL72-79-like"/>
</dbReference>
<dbReference type="GO" id="GO:0008270">
    <property type="term" value="F:zinc ion binding"/>
    <property type="evidence" value="ECO:0007669"/>
    <property type="project" value="UniProtKB-KW"/>
</dbReference>
<evidence type="ECO:0000256" key="13">
    <source>
        <dbReference type="SAM" id="MobiDB-lite"/>
    </source>
</evidence>
<dbReference type="OrthoDB" id="8062037at2759"/>
<evidence type="ECO:0000256" key="8">
    <source>
        <dbReference type="ARBA" id="ARBA00022833"/>
    </source>
</evidence>
<dbReference type="CDD" id="cd16461">
    <property type="entry name" value="RING-H2_EL5-like"/>
    <property type="match status" value="1"/>
</dbReference>
<evidence type="ECO:0000256" key="6">
    <source>
        <dbReference type="ARBA" id="ARBA00022723"/>
    </source>
</evidence>
<evidence type="ECO:0000256" key="1">
    <source>
        <dbReference type="ARBA" id="ARBA00000900"/>
    </source>
</evidence>
<keyword evidence="5 14" id="KW-0812">Transmembrane</keyword>
<dbReference type="GO" id="GO:0016020">
    <property type="term" value="C:membrane"/>
    <property type="evidence" value="ECO:0007669"/>
    <property type="project" value="UniProtKB-SubCell"/>
</dbReference>